<organism evidence="2 3">
    <name type="scientific">Ficus carica</name>
    <name type="common">Common fig</name>
    <dbReference type="NCBI Taxonomy" id="3494"/>
    <lineage>
        <taxon>Eukaryota</taxon>
        <taxon>Viridiplantae</taxon>
        <taxon>Streptophyta</taxon>
        <taxon>Embryophyta</taxon>
        <taxon>Tracheophyta</taxon>
        <taxon>Spermatophyta</taxon>
        <taxon>Magnoliopsida</taxon>
        <taxon>eudicotyledons</taxon>
        <taxon>Gunneridae</taxon>
        <taxon>Pentapetalae</taxon>
        <taxon>rosids</taxon>
        <taxon>fabids</taxon>
        <taxon>Rosales</taxon>
        <taxon>Moraceae</taxon>
        <taxon>Ficeae</taxon>
        <taxon>Ficus</taxon>
    </lineage>
</organism>
<gene>
    <name evidence="2" type="ORF">TIFTF001_033107</name>
</gene>
<evidence type="ECO:0000313" key="3">
    <source>
        <dbReference type="Proteomes" id="UP001187192"/>
    </source>
</evidence>
<feature type="region of interest" description="Disordered" evidence="1">
    <location>
        <begin position="1"/>
        <end position="21"/>
    </location>
</feature>
<accession>A0AA88DYI8</accession>
<dbReference type="Proteomes" id="UP001187192">
    <property type="component" value="Unassembled WGS sequence"/>
</dbReference>
<dbReference type="AlphaFoldDB" id="A0AA88DYI8"/>
<evidence type="ECO:0000256" key="1">
    <source>
        <dbReference type="SAM" id="MobiDB-lite"/>
    </source>
</evidence>
<proteinExistence type="predicted"/>
<dbReference type="EMBL" id="BTGU01000166">
    <property type="protein sequence ID" value="GMN64033.1"/>
    <property type="molecule type" value="Genomic_DNA"/>
</dbReference>
<name>A0AA88DYI8_FICCA</name>
<keyword evidence="3" id="KW-1185">Reference proteome</keyword>
<reference evidence="2" key="1">
    <citation type="submission" date="2023-07" db="EMBL/GenBank/DDBJ databases">
        <title>draft genome sequence of fig (Ficus carica).</title>
        <authorList>
            <person name="Takahashi T."/>
            <person name="Nishimura K."/>
        </authorList>
    </citation>
    <scope>NUCLEOTIDE SEQUENCE</scope>
</reference>
<protein>
    <submittedName>
        <fullName evidence="2">Uncharacterized protein</fullName>
    </submittedName>
</protein>
<feature type="compositionally biased region" description="Basic and acidic residues" evidence="1">
    <location>
        <begin position="1"/>
        <end position="19"/>
    </location>
</feature>
<comment type="caution">
    <text evidence="2">The sequence shown here is derived from an EMBL/GenBank/DDBJ whole genome shotgun (WGS) entry which is preliminary data.</text>
</comment>
<evidence type="ECO:0000313" key="2">
    <source>
        <dbReference type="EMBL" id="GMN64033.1"/>
    </source>
</evidence>
<sequence>MAGERKRREKQERERERESGGAVVGVVGDVVVVVEAPMHTSTGISPRGITVSKHILFSLLFSLYE</sequence>